<reference evidence="2" key="1">
    <citation type="submission" date="2022-11" db="UniProtKB">
        <authorList>
            <consortium name="WormBaseParasite"/>
        </authorList>
    </citation>
    <scope>IDENTIFICATION</scope>
</reference>
<dbReference type="WBParaSite" id="nRc.2.0.1.t36318-RA">
    <property type="protein sequence ID" value="nRc.2.0.1.t36318-RA"/>
    <property type="gene ID" value="nRc.2.0.1.g36318"/>
</dbReference>
<dbReference type="Proteomes" id="UP000887565">
    <property type="component" value="Unplaced"/>
</dbReference>
<proteinExistence type="predicted"/>
<protein>
    <submittedName>
        <fullName evidence="2">LAGLIDADG homing endonuclease</fullName>
    </submittedName>
</protein>
<accession>A0A915KC09</accession>
<organism evidence="1 2">
    <name type="scientific">Romanomermis culicivorax</name>
    <name type="common">Nematode worm</name>
    <dbReference type="NCBI Taxonomy" id="13658"/>
    <lineage>
        <taxon>Eukaryota</taxon>
        <taxon>Metazoa</taxon>
        <taxon>Ecdysozoa</taxon>
        <taxon>Nematoda</taxon>
        <taxon>Enoplea</taxon>
        <taxon>Dorylaimia</taxon>
        <taxon>Mermithida</taxon>
        <taxon>Mermithoidea</taxon>
        <taxon>Mermithidae</taxon>
        <taxon>Romanomermis</taxon>
    </lineage>
</organism>
<evidence type="ECO:0000313" key="2">
    <source>
        <dbReference type="WBParaSite" id="nRc.2.0.1.t36318-RA"/>
    </source>
</evidence>
<evidence type="ECO:0000313" key="1">
    <source>
        <dbReference type="Proteomes" id="UP000887565"/>
    </source>
</evidence>
<keyword evidence="1" id="KW-1185">Reference proteome</keyword>
<name>A0A915KC09_ROMCU</name>
<sequence>MINATVFFTTERNGTQSTQRYRTKGEFSFRSIRFEVTVVHSPQNYSYPFRSKGNFQAERFKLLAIRSVSSKKMSTVSVAECNITFTEFTLPNSMRMGLAALATHNTHKHRMAQHLLSLKSGNDWILRLDKADLAKSKLLLRLAIQKE</sequence>
<dbReference type="AlphaFoldDB" id="A0A915KC09"/>